<dbReference type="EMBL" id="QHKS01000016">
    <property type="protein sequence ID" value="RDK00345.1"/>
    <property type="molecule type" value="Genomic_DNA"/>
</dbReference>
<accession>A0A370N492</accession>
<dbReference type="OrthoDB" id="6120544at2"/>
<dbReference type="GO" id="GO:0003677">
    <property type="term" value="F:DNA binding"/>
    <property type="evidence" value="ECO:0007669"/>
    <property type="project" value="InterPro"/>
</dbReference>
<dbReference type="Gene3D" id="1.10.260.40">
    <property type="entry name" value="lambda repressor-like DNA-binding domains"/>
    <property type="match status" value="1"/>
</dbReference>
<dbReference type="InterPro" id="IPR001387">
    <property type="entry name" value="Cro/C1-type_HTH"/>
</dbReference>
<gene>
    <name evidence="2" type="ORF">DLM46_23815</name>
</gene>
<organism evidence="2 3">
    <name type="scientific">Paraburkholderia lacunae</name>
    <dbReference type="NCBI Taxonomy" id="2211104"/>
    <lineage>
        <taxon>Bacteria</taxon>
        <taxon>Pseudomonadati</taxon>
        <taxon>Pseudomonadota</taxon>
        <taxon>Betaproteobacteria</taxon>
        <taxon>Burkholderiales</taxon>
        <taxon>Burkholderiaceae</taxon>
        <taxon>Paraburkholderia</taxon>
    </lineage>
</organism>
<keyword evidence="3" id="KW-1185">Reference proteome</keyword>
<dbReference type="Pfam" id="PF01381">
    <property type="entry name" value="HTH_3"/>
    <property type="match status" value="1"/>
</dbReference>
<dbReference type="PROSITE" id="PS50943">
    <property type="entry name" value="HTH_CROC1"/>
    <property type="match status" value="1"/>
</dbReference>
<proteinExistence type="predicted"/>
<evidence type="ECO:0000313" key="2">
    <source>
        <dbReference type="EMBL" id="RDK00345.1"/>
    </source>
</evidence>
<dbReference type="CDD" id="cd00093">
    <property type="entry name" value="HTH_XRE"/>
    <property type="match status" value="1"/>
</dbReference>
<evidence type="ECO:0000313" key="3">
    <source>
        <dbReference type="Proteomes" id="UP000254875"/>
    </source>
</evidence>
<dbReference type="InterPro" id="IPR010982">
    <property type="entry name" value="Lambda_DNA-bd_dom_sf"/>
</dbReference>
<evidence type="ECO:0000259" key="1">
    <source>
        <dbReference type="PROSITE" id="PS50943"/>
    </source>
</evidence>
<dbReference type="Proteomes" id="UP000254875">
    <property type="component" value="Unassembled WGS sequence"/>
</dbReference>
<dbReference type="RefSeq" id="WP_115104492.1">
    <property type="nucleotide sequence ID" value="NZ_QHKS01000016.1"/>
</dbReference>
<protein>
    <submittedName>
        <fullName evidence="2">Transcriptional regulator</fullName>
    </submittedName>
</protein>
<sequence length="99" mass="10952">MDFSEIGKAIRAARKAKGLSQELAGSPLRMSRATISGIENGTVSEVGIRKVMALCDQLNLELVVRPREQKLLSWDEQLAENERLKLATLNATRTSAQRD</sequence>
<dbReference type="SMART" id="SM00530">
    <property type="entry name" value="HTH_XRE"/>
    <property type="match status" value="1"/>
</dbReference>
<dbReference type="SUPFAM" id="SSF47413">
    <property type="entry name" value="lambda repressor-like DNA-binding domains"/>
    <property type="match status" value="1"/>
</dbReference>
<dbReference type="AlphaFoldDB" id="A0A370N492"/>
<reference evidence="3" key="1">
    <citation type="submission" date="2018-05" db="EMBL/GenBank/DDBJ databases">
        <authorList>
            <person name="Feng T."/>
        </authorList>
    </citation>
    <scope>NUCLEOTIDE SEQUENCE [LARGE SCALE GENOMIC DNA]</scope>
    <source>
        <strain evidence="3">S27</strain>
    </source>
</reference>
<comment type="caution">
    <text evidence="2">The sequence shown here is derived from an EMBL/GenBank/DDBJ whole genome shotgun (WGS) entry which is preliminary data.</text>
</comment>
<name>A0A370N492_9BURK</name>
<feature type="domain" description="HTH cro/C1-type" evidence="1">
    <location>
        <begin position="10"/>
        <end position="65"/>
    </location>
</feature>